<keyword evidence="1" id="KW-0732">Signal</keyword>
<gene>
    <name evidence="3" type="ORF">C7959_11072</name>
</gene>
<evidence type="ECO:0000313" key="3">
    <source>
        <dbReference type="EMBL" id="TDX51825.1"/>
    </source>
</evidence>
<dbReference type="AlphaFoldDB" id="A0A4R8H852"/>
<dbReference type="Pfam" id="PF03370">
    <property type="entry name" value="CBM_21"/>
    <property type="match status" value="2"/>
</dbReference>
<evidence type="ECO:0000313" key="4">
    <source>
        <dbReference type="Proteomes" id="UP000295832"/>
    </source>
</evidence>
<feature type="domain" description="CBM21" evidence="2">
    <location>
        <begin position="168"/>
        <end position="270"/>
    </location>
</feature>
<dbReference type="RefSeq" id="WP_134116380.1">
    <property type="nucleotide sequence ID" value="NZ_SOEG01000010.1"/>
</dbReference>
<dbReference type="GO" id="GO:2001069">
    <property type="term" value="F:glycogen binding"/>
    <property type="evidence" value="ECO:0007669"/>
    <property type="project" value="TreeGrafter"/>
</dbReference>
<dbReference type="STRING" id="926561.GCA_000379025_02300"/>
<dbReference type="PANTHER" id="PTHR12307:SF36">
    <property type="entry name" value="GLYCOGEN-BINDING SUBUNIT 76A"/>
    <property type="match status" value="1"/>
</dbReference>
<dbReference type="InterPro" id="IPR005036">
    <property type="entry name" value="CBM21_dom"/>
</dbReference>
<dbReference type="Proteomes" id="UP000295832">
    <property type="component" value="Unassembled WGS sequence"/>
</dbReference>
<sequence>MFKTRSSIALMLIFILMLAVNIVNAQEVKVGNGKGAKMAEDSNPIDFYYAKVNLLSEQGISKTYNASGYIGVKNNSFPTKVTIHYTYDIYSNSNWKDVDAKYMGVAPDGNHIWHFETPKITRDYYPYFNYDCQFAIKYESNGQVYWDNNHQQNYLIKNTNVPGVNNIPILLKRSRVILDKVSRENNTIVGSIDLKNLDYSKDVKVVYTLDNWQTSNTVSANYNISYDNNIENWKFIINNIPNDTKVKYYIDYKVNGTHYYDNNFGTNYKI</sequence>
<dbReference type="InterPro" id="IPR050782">
    <property type="entry name" value="PP1_regulatory_subunit_3"/>
</dbReference>
<comment type="caution">
    <text evidence="3">The sequence shown here is derived from an EMBL/GenBank/DDBJ whole genome shotgun (WGS) entry which is preliminary data.</text>
</comment>
<evidence type="ECO:0000256" key="1">
    <source>
        <dbReference type="SAM" id="SignalP"/>
    </source>
</evidence>
<dbReference type="InterPro" id="IPR038175">
    <property type="entry name" value="CBM21_dom_sf"/>
</dbReference>
<dbReference type="GO" id="GO:0008157">
    <property type="term" value="F:protein phosphatase 1 binding"/>
    <property type="evidence" value="ECO:0007669"/>
    <property type="project" value="TreeGrafter"/>
</dbReference>
<feature type="domain" description="CBM21" evidence="2">
    <location>
        <begin position="37"/>
        <end position="157"/>
    </location>
</feature>
<keyword evidence="4" id="KW-1185">Reference proteome</keyword>
<dbReference type="GO" id="GO:0000164">
    <property type="term" value="C:protein phosphatase type 1 complex"/>
    <property type="evidence" value="ECO:0007669"/>
    <property type="project" value="TreeGrafter"/>
</dbReference>
<feature type="chain" id="PRO_5020700924" evidence="1">
    <location>
        <begin position="26"/>
        <end position="270"/>
    </location>
</feature>
<dbReference type="PROSITE" id="PS51159">
    <property type="entry name" value="CBM21"/>
    <property type="match status" value="2"/>
</dbReference>
<dbReference type="PANTHER" id="PTHR12307">
    <property type="entry name" value="PROTEIN PHOSPHATASE 1 REGULATORY SUBUNIT"/>
    <property type="match status" value="1"/>
</dbReference>
<name>A0A4R8H852_9FIRM</name>
<feature type="signal peptide" evidence="1">
    <location>
        <begin position="1"/>
        <end position="25"/>
    </location>
</feature>
<dbReference type="GO" id="GO:0005979">
    <property type="term" value="P:regulation of glycogen biosynthetic process"/>
    <property type="evidence" value="ECO:0007669"/>
    <property type="project" value="TreeGrafter"/>
</dbReference>
<evidence type="ECO:0000259" key="2">
    <source>
        <dbReference type="PROSITE" id="PS51159"/>
    </source>
</evidence>
<protein>
    <submittedName>
        <fullName evidence="3">Carbohydrate/starch-binding protein with CBM21 domain</fullName>
    </submittedName>
</protein>
<dbReference type="Gene3D" id="2.60.40.2440">
    <property type="entry name" value="Carbohydrate binding type-21 domain"/>
    <property type="match status" value="2"/>
</dbReference>
<proteinExistence type="predicted"/>
<accession>A0A4R8H852</accession>
<dbReference type="EMBL" id="SOEG01000010">
    <property type="protein sequence ID" value="TDX51825.1"/>
    <property type="molecule type" value="Genomic_DNA"/>
</dbReference>
<organism evidence="3 4">
    <name type="scientific">Orenia marismortui</name>
    <dbReference type="NCBI Taxonomy" id="46469"/>
    <lineage>
        <taxon>Bacteria</taxon>
        <taxon>Bacillati</taxon>
        <taxon>Bacillota</taxon>
        <taxon>Clostridia</taxon>
        <taxon>Halanaerobiales</taxon>
        <taxon>Halobacteroidaceae</taxon>
        <taxon>Orenia</taxon>
    </lineage>
</organism>
<reference evidence="3 4" key="1">
    <citation type="submission" date="2019-03" db="EMBL/GenBank/DDBJ databases">
        <title>Subsurface microbial communities from deep shales in Ohio and West Virginia, USA.</title>
        <authorList>
            <person name="Wrighton K."/>
        </authorList>
    </citation>
    <scope>NUCLEOTIDE SEQUENCE [LARGE SCALE GENOMIC DNA]</scope>
    <source>
        <strain evidence="3 4">MSL 6dP</strain>
    </source>
</reference>